<dbReference type="Pfam" id="PF25182">
    <property type="entry name" value="NonGDSL"/>
    <property type="match status" value="1"/>
</dbReference>
<feature type="chain" id="PRO_5034963337" evidence="1">
    <location>
        <begin position="23"/>
        <end position="240"/>
    </location>
</feature>
<dbReference type="RefSeq" id="WP_029313246.1">
    <property type="nucleotide sequence ID" value="NZ_FTNE01000030.1"/>
</dbReference>
<keyword evidence="1" id="KW-0732">Signal</keyword>
<dbReference type="Proteomes" id="UP000186308">
    <property type="component" value="Unassembled WGS sequence"/>
</dbReference>
<accession>A0A8G2CNB9</accession>
<dbReference type="GO" id="GO:0004622">
    <property type="term" value="F:phosphatidylcholine lysophospholipase activity"/>
    <property type="evidence" value="ECO:0007669"/>
    <property type="project" value="TreeGrafter"/>
</dbReference>
<dbReference type="Gene3D" id="3.40.50.1110">
    <property type="entry name" value="SGNH hydrolase"/>
    <property type="match status" value="1"/>
</dbReference>
<dbReference type="PANTHER" id="PTHR30383">
    <property type="entry name" value="THIOESTERASE 1/PROTEASE 1/LYSOPHOSPHOLIPASE L1"/>
    <property type="match status" value="1"/>
</dbReference>
<reference evidence="2 3" key="1">
    <citation type="submission" date="2017-01" db="EMBL/GenBank/DDBJ databases">
        <authorList>
            <person name="Varghese N."/>
            <person name="Submissions S."/>
        </authorList>
    </citation>
    <scope>NUCLEOTIDE SEQUENCE [LARGE SCALE GENOMIC DNA]</scope>
    <source>
        <strain evidence="2 3">ATCC 35905</strain>
    </source>
</reference>
<dbReference type="InterPro" id="IPR057572">
    <property type="entry name" value="NonGDSL"/>
</dbReference>
<organism evidence="2 3">
    <name type="scientific">Acidiphilium rubrum</name>
    <dbReference type="NCBI Taxonomy" id="526"/>
    <lineage>
        <taxon>Bacteria</taxon>
        <taxon>Pseudomonadati</taxon>
        <taxon>Pseudomonadota</taxon>
        <taxon>Alphaproteobacteria</taxon>
        <taxon>Acetobacterales</taxon>
        <taxon>Acidocellaceae</taxon>
        <taxon>Acidiphilium</taxon>
    </lineage>
</organism>
<keyword evidence="3" id="KW-1185">Reference proteome</keyword>
<evidence type="ECO:0000256" key="1">
    <source>
        <dbReference type="SAM" id="SignalP"/>
    </source>
</evidence>
<dbReference type="CDD" id="cd00229">
    <property type="entry name" value="SGNH_hydrolase"/>
    <property type="match status" value="1"/>
</dbReference>
<dbReference type="EMBL" id="FTNE01000030">
    <property type="protein sequence ID" value="SIR41264.1"/>
    <property type="molecule type" value="Genomic_DNA"/>
</dbReference>
<evidence type="ECO:0000313" key="2">
    <source>
        <dbReference type="EMBL" id="SIR41264.1"/>
    </source>
</evidence>
<dbReference type="InterPro" id="IPR051532">
    <property type="entry name" value="Ester_Hydrolysis_Enzymes"/>
</dbReference>
<name>A0A8G2CNB9_ACIRU</name>
<dbReference type="SUPFAM" id="SSF52266">
    <property type="entry name" value="SGNH hydrolase"/>
    <property type="match status" value="1"/>
</dbReference>
<gene>
    <name evidence="2" type="ORF">SAMN05421828_1308</name>
</gene>
<dbReference type="InterPro" id="IPR036514">
    <property type="entry name" value="SGNH_hydro_sf"/>
</dbReference>
<protein>
    <submittedName>
        <fullName evidence="2">Lysophospholipase L1</fullName>
    </submittedName>
</protein>
<feature type="signal peptide" evidence="1">
    <location>
        <begin position="1"/>
        <end position="22"/>
    </location>
</feature>
<dbReference type="AlphaFoldDB" id="A0A8G2CNB9"/>
<proteinExistence type="predicted"/>
<evidence type="ECO:0000313" key="3">
    <source>
        <dbReference type="Proteomes" id="UP000186308"/>
    </source>
</evidence>
<comment type="caution">
    <text evidence="2">The sequence shown here is derived from an EMBL/GenBank/DDBJ whole genome shotgun (WGS) entry which is preliminary data.</text>
</comment>
<dbReference type="PANTHER" id="PTHR30383:SF5">
    <property type="entry name" value="SGNH HYDROLASE-TYPE ESTERASE DOMAIN-CONTAINING PROTEIN"/>
    <property type="match status" value="1"/>
</dbReference>
<sequence>MRNRRFLRIFVLLLGVPVAAHAAPSACPRAPVQHLALPHLKAALKAGQPVVIAALGSSSTWGAMAHDIADSYPAELQDDLASLLPDSEISVINRGVGGEDAGREDKRMARDVLALEPSLVIWQVGANAAARRESIRHFTGLVRRGLHRLRAANADIVLMDNQRSRELVASPDNDKINAALAALARAPGLSLFSRDALMRQWQATDPPLADFLASDGLHMNDRGYACTAAALAAAIVQAVK</sequence>